<feature type="region of interest" description="Disordered" evidence="1">
    <location>
        <begin position="1"/>
        <end position="42"/>
    </location>
</feature>
<keyword evidence="2" id="KW-0472">Membrane</keyword>
<keyword evidence="2" id="KW-0812">Transmembrane</keyword>
<feature type="transmembrane region" description="Helical" evidence="2">
    <location>
        <begin position="106"/>
        <end position="125"/>
    </location>
</feature>
<evidence type="ECO:0000256" key="2">
    <source>
        <dbReference type="SAM" id="Phobius"/>
    </source>
</evidence>
<feature type="transmembrane region" description="Helical" evidence="2">
    <location>
        <begin position="80"/>
        <end position="100"/>
    </location>
</feature>
<evidence type="ECO:0000256" key="1">
    <source>
        <dbReference type="SAM" id="MobiDB-lite"/>
    </source>
</evidence>
<dbReference type="AlphaFoldDB" id="A0A1C4YT32"/>
<reference evidence="3 4" key="1">
    <citation type="submission" date="2016-06" db="EMBL/GenBank/DDBJ databases">
        <authorList>
            <person name="Kjaerup R.B."/>
            <person name="Dalgaard T.S."/>
            <person name="Juul-Madsen H.R."/>
        </authorList>
    </citation>
    <scope>NUCLEOTIDE SEQUENCE [LARGE SCALE GENOMIC DNA]</scope>
    <source>
        <strain evidence="3 4">DSM 45626</strain>
    </source>
</reference>
<organism evidence="3 4">
    <name type="scientific">Micromonospora haikouensis</name>
    <dbReference type="NCBI Taxonomy" id="686309"/>
    <lineage>
        <taxon>Bacteria</taxon>
        <taxon>Bacillati</taxon>
        <taxon>Actinomycetota</taxon>
        <taxon>Actinomycetes</taxon>
        <taxon>Micromonosporales</taxon>
        <taxon>Micromonosporaceae</taxon>
        <taxon>Micromonospora</taxon>
    </lineage>
</organism>
<sequence length="145" mass="16204">MSRRNSGNRPVRVTDLSHEAPSISADENNHSRTRATGLPAELDRANRRIAELEGELKRAGDRPDTHLELLRQHLRRRTRALTTAFVTLGAHAGYGMGTSGWGEPQWWLHSTQMLGLLVATGYLIAPNVRRLLRLVSETAGPEHDR</sequence>
<gene>
    <name evidence="3" type="ORF">GA0070558_1774</name>
</gene>
<proteinExistence type="predicted"/>
<name>A0A1C4YT32_9ACTN</name>
<evidence type="ECO:0000313" key="3">
    <source>
        <dbReference type="EMBL" id="SCF23816.1"/>
    </source>
</evidence>
<dbReference type="EMBL" id="FMCW01000077">
    <property type="protein sequence ID" value="SCF23816.1"/>
    <property type="molecule type" value="Genomic_DNA"/>
</dbReference>
<accession>A0A1C4YT32</accession>
<dbReference type="RefSeq" id="WP_091287328.1">
    <property type="nucleotide sequence ID" value="NZ_FMCW01000077.1"/>
</dbReference>
<protein>
    <submittedName>
        <fullName evidence="3">Uncharacterized protein</fullName>
    </submittedName>
</protein>
<evidence type="ECO:0000313" key="4">
    <source>
        <dbReference type="Proteomes" id="UP000199375"/>
    </source>
</evidence>
<dbReference type="Proteomes" id="UP000199375">
    <property type="component" value="Unassembled WGS sequence"/>
</dbReference>
<keyword evidence="2" id="KW-1133">Transmembrane helix</keyword>